<protein>
    <submittedName>
        <fullName evidence="2">Uncharacterized protein</fullName>
    </submittedName>
</protein>
<accession>A0AAD1UDP3</accession>
<sequence length="317" mass="35709">METPAEGSNAPGSFDWAKKHEKEGRSDFQKYISVGYHITIIIFGFLMLLLAWLAYDSLNTYSDAIDDFQENWETIPIVDIKTSTTECPEGYESLIDREWPGTVSGCDCHQASFGYSHYKDLDTGHCSSNQTKDGCRDVHSTHKAPLDKFYGVRICGYRAGANFVQIERPFKLAGEISCPNGYKICGSGDPSHIICVNQGEQCPINDVKILMNGETPEPGYQTITLDHTLDIKLAFTSDSSGLPVVRFRLTEGQVCADPDIYMMSEGRYPYELLRNEDYHQCDKEVADGYFDTRYENIGSVNEERLLKDNGKFLFPNT</sequence>
<name>A0AAD1UDP3_EUPCR</name>
<gene>
    <name evidence="2" type="ORF">ECRASSUSDP1_LOCUS6052</name>
</gene>
<proteinExistence type="predicted"/>
<keyword evidence="1" id="KW-1133">Transmembrane helix</keyword>
<evidence type="ECO:0000256" key="1">
    <source>
        <dbReference type="SAM" id="Phobius"/>
    </source>
</evidence>
<dbReference type="Proteomes" id="UP001295684">
    <property type="component" value="Unassembled WGS sequence"/>
</dbReference>
<keyword evidence="1" id="KW-0812">Transmembrane</keyword>
<organism evidence="2 3">
    <name type="scientific">Euplotes crassus</name>
    <dbReference type="NCBI Taxonomy" id="5936"/>
    <lineage>
        <taxon>Eukaryota</taxon>
        <taxon>Sar</taxon>
        <taxon>Alveolata</taxon>
        <taxon>Ciliophora</taxon>
        <taxon>Intramacronucleata</taxon>
        <taxon>Spirotrichea</taxon>
        <taxon>Hypotrichia</taxon>
        <taxon>Euplotida</taxon>
        <taxon>Euplotidae</taxon>
        <taxon>Moneuplotes</taxon>
    </lineage>
</organism>
<reference evidence="2" key="1">
    <citation type="submission" date="2023-07" db="EMBL/GenBank/DDBJ databases">
        <authorList>
            <consortium name="AG Swart"/>
            <person name="Singh M."/>
            <person name="Singh A."/>
            <person name="Seah K."/>
            <person name="Emmerich C."/>
        </authorList>
    </citation>
    <scope>NUCLEOTIDE SEQUENCE</scope>
    <source>
        <strain evidence="2">DP1</strain>
    </source>
</reference>
<feature type="transmembrane region" description="Helical" evidence="1">
    <location>
        <begin position="34"/>
        <end position="55"/>
    </location>
</feature>
<evidence type="ECO:0000313" key="3">
    <source>
        <dbReference type="Proteomes" id="UP001295684"/>
    </source>
</evidence>
<dbReference type="AlphaFoldDB" id="A0AAD1UDP3"/>
<keyword evidence="1" id="KW-0472">Membrane</keyword>
<evidence type="ECO:0000313" key="2">
    <source>
        <dbReference type="EMBL" id="CAI2364706.1"/>
    </source>
</evidence>
<keyword evidence="3" id="KW-1185">Reference proteome</keyword>
<dbReference type="EMBL" id="CAMPGE010005863">
    <property type="protein sequence ID" value="CAI2364706.1"/>
    <property type="molecule type" value="Genomic_DNA"/>
</dbReference>
<comment type="caution">
    <text evidence="2">The sequence shown here is derived from an EMBL/GenBank/DDBJ whole genome shotgun (WGS) entry which is preliminary data.</text>
</comment>